<dbReference type="AlphaFoldDB" id="A0AA39V5V2"/>
<dbReference type="PANTHER" id="PTHR33048">
    <property type="entry name" value="PTH11-LIKE INTEGRAL MEMBRANE PROTEIN (AFU_ORTHOLOGUE AFUA_5G11245)"/>
    <property type="match status" value="1"/>
</dbReference>
<feature type="transmembrane region" description="Helical" evidence="6">
    <location>
        <begin position="12"/>
        <end position="31"/>
    </location>
</feature>
<keyword evidence="9" id="KW-1185">Reference proteome</keyword>
<dbReference type="InterPro" id="IPR052337">
    <property type="entry name" value="SAT4-like"/>
</dbReference>
<protein>
    <recommendedName>
        <fullName evidence="7">Rhodopsin domain-containing protein</fullName>
    </recommendedName>
</protein>
<comment type="caution">
    <text evidence="8">The sequence shown here is derived from an EMBL/GenBank/DDBJ whole genome shotgun (WGS) entry which is preliminary data.</text>
</comment>
<evidence type="ECO:0000256" key="3">
    <source>
        <dbReference type="ARBA" id="ARBA00022989"/>
    </source>
</evidence>
<dbReference type="EMBL" id="JAFEKC020000008">
    <property type="protein sequence ID" value="KAK0513059.1"/>
    <property type="molecule type" value="Genomic_DNA"/>
</dbReference>
<dbReference type="PANTHER" id="PTHR33048:SF47">
    <property type="entry name" value="INTEGRAL MEMBRANE PROTEIN-RELATED"/>
    <property type="match status" value="1"/>
</dbReference>
<evidence type="ECO:0000256" key="4">
    <source>
        <dbReference type="ARBA" id="ARBA00023136"/>
    </source>
</evidence>
<evidence type="ECO:0000259" key="7">
    <source>
        <dbReference type="Pfam" id="PF20684"/>
    </source>
</evidence>
<feature type="transmembrane region" description="Helical" evidence="6">
    <location>
        <begin position="84"/>
        <end position="110"/>
    </location>
</feature>
<comment type="similarity">
    <text evidence="5">Belongs to the SAT4 family.</text>
</comment>
<dbReference type="Proteomes" id="UP001166286">
    <property type="component" value="Unassembled WGS sequence"/>
</dbReference>
<evidence type="ECO:0000256" key="6">
    <source>
        <dbReference type="SAM" id="Phobius"/>
    </source>
</evidence>
<keyword evidence="3 6" id="KW-1133">Transmembrane helix</keyword>
<name>A0AA39V5V2_9LECA</name>
<keyword evidence="2 6" id="KW-0812">Transmembrane</keyword>
<keyword evidence="4 6" id="KW-0472">Membrane</keyword>
<feature type="transmembrane region" description="Helical" evidence="6">
    <location>
        <begin position="202"/>
        <end position="224"/>
    </location>
</feature>
<proteinExistence type="inferred from homology"/>
<organism evidence="8 9">
    <name type="scientific">Cladonia borealis</name>
    <dbReference type="NCBI Taxonomy" id="184061"/>
    <lineage>
        <taxon>Eukaryota</taxon>
        <taxon>Fungi</taxon>
        <taxon>Dikarya</taxon>
        <taxon>Ascomycota</taxon>
        <taxon>Pezizomycotina</taxon>
        <taxon>Lecanoromycetes</taxon>
        <taxon>OSLEUM clade</taxon>
        <taxon>Lecanoromycetidae</taxon>
        <taxon>Lecanorales</taxon>
        <taxon>Lecanorineae</taxon>
        <taxon>Cladoniaceae</taxon>
        <taxon>Cladonia</taxon>
    </lineage>
</organism>
<accession>A0AA39V5V2</accession>
<dbReference type="Pfam" id="PF20684">
    <property type="entry name" value="Fung_rhodopsin"/>
    <property type="match status" value="1"/>
</dbReference>
<evidence type="ECO:0000313" key="8">
    <source>
        <dbReference type="EMBL" id="KAK0513059.1"/>
    </source>
</evidence>
<sequence>MPENPVGNQVIRISIVLGALITLAVALRLLARWKSKANFAMDDGLIIISVLPQYVMIAIGVLTVRNAGMGLPAETLSLKQLAEFLKLMMAGIVTYSLTITIVKLSILLLYRRIFATQGFKRTTTYVGLICLAWFFIAVFMDLFQCHPFKAAFDVELLFTDQCIDLQAFYWGITSANLTLDVILLYLPLHMVWGLQLARRQKIALSGIFMLGGFVCVAGAMRIVAIGNVKKEDMTVTMAGEYLWTQVEPATAILCACIVTYRPLFTNVNLNLSKLSSLFSRGTVDSKRSRQDGWTDLESDLDHSLTWPVGKDLQGRDVVRLQDLNGKATMDGLHIINIDSLQRDNKHPYTGTVTGKSVDVMEVQSNGNKPPYRSLPFEVTKDRTVVFNPFN</sequence>
<feature type="transmembrane region" description="Helical" evidence="6">
    <location>
        <begin position="43"/>
        <end position="64"/>
    </location>
</feature>
<gene>
    <name evidence="8" type="ORF">JMJ35_004045</name>
</gene>
<dbReference type="InterPro" id="IPR049326">
    <property type="entry name" value="Rhodopsin_dom_fungi"/>
</dbReference>
<evidence type="ECO:0000256" key="1">
    <source>
        <dbReference type="ARBA" id="ARBA00004141"/>
    </source>
</evidence>
<comment type="subcellular location">
    <subcellularLocation>
        <location evidence="1">Membrane</location>
        <topology evidence="1">Multi-pass membrane protein</topology>
    </subcellularLocation>
</comment>
<reference evidence="8" key="1">
    <citation type="submission" date="2023-03" db="EMBL/GenBank/DDBJ databases">
        <title>Complete genome of Cladonia borealis.</title>
        <authorList>
            <person name="Park H."/>
        </authorList>
    </citation>
    <scope>NUCLEOTIDE SEQUENCE</scope>
    <source>
        <strain evidence="8">ANT050790</strain>
    </source>
</reference>
<evidence type="ECO:0000256" key="2">
    <source>
        <dbReference type="ARBA" id="ARBA00022692"/>
    </source>
</evidence>
<feature type="transmembrane region" description="Helical" evidence="6">
    <location>
        <begin position="122"/>
        <end position="140"/>
    </location>
</feature>
<feature type="domain" description="Rhodopsin" evidence="7">
    <location>
        <begin position="27"/>
        <end position="265"/>
    </location>
</feature>
<evidence type="ECO:0000313" key="9">
    <source>
        <dbReference type="Proteomes" id="UP001166286"/>
    </source>
</evidence>
<dbReference type="GO" id="GO:0016020">
    <property type="term" value="C:membrane"/>
    <property type="evidence" value="ECO:0007669"/>
    <property type="project" value="UniProtKB-SubCell"/>
</dbReference>
<evidence type="ECO:0000256" key="5">
    <source>
        <dbReference type="ARBA" id="ARBA00038359"/>
    </source>
</evidence>
<feature type="transmembrane region" description="Helical" evidence="6">
    <location>
        <begin position="167"/>
        <end position="190"/>
    </location>
</feature>